<keyword evidence="8" id="KW-1185">Reference proteome</keyword>
<dbReference type="PANTHER" id="PTHR46383:SF1">
    <property type="entry name" value="ASPARTATE AMINOTRANSFERASE"/>
    <property type="match status" value="1"/>
</dbReference>
<gene>
    <name evidence="7" type="primary">aspC</name>
    <name evidence="7" type="ORF">Dpo_4c00080</name>
</gene>
<dbReference type="InterPro" id="IPR004839">
    <property type="entry name" value="Aminotransferase_I/II_large"/>
</dbReference>
<dbReference type="InterPro" id="IPR015422">
    <property type="entry name" value="PyrdxlP-dep_Trfase_small"/>
</dbReference>
<dbReference type="OrthoDB" id="9804474at2"/>
<comment type="caution">
    <text evidence="7">The sequence shown here is derived from an EMBL/GenBank/DDBJ whole genome shotgun (WGS) entry which is preliminary data.</text>
</comment>
<evidence type="ECO:0000313" key="8">
    <source>
        <dbReference type="Proteomes" id="UP000014216"/>
    </source>
</evidence>
<dbReference type="FunFam" id="3.40.640.10:FF:000033">
    <property type="entry name" value="Aspartate aminotransferase"/>
    <property type="match status" value="1"/>
</dbReference>
<keyword evidence="3 7" id="KW-0032">Aminotransferase</keyword>
<dbReference type="SUPFAM" id="SSF53383">
    <property type="entry name" value="PLP-dependent transferases"/>
    <property type="match status" value="1"/>
</dbReference>
<evidence type="ECO:0000256" key="3">
    <source>
        <dbReference type="ARBA" id="ARBA00022576"/>
    </source>
</evidence>
<evidence type="ECO:0000256" key="1">
    <source>
        <dbReference type="ARBA" id="ARBA00001933"/>
    </source>
</evidence>
<evidence type="ECO:0000256" key="2">
    <source>
        <dbReference type="ARBA" id="ARBA00007441"/>
    </source>
</evidence>
<reference evidence="7 8" key="1">
    <citation type="journal article" date="2013" name="Genome Announc.">
        <title>Draft Genome Sequence of Desulfotignum phosphitoxidans DSM 13687 Strain FiPS-3.</title>
        <authorList>
            <person name="Poehlein A."/>
            <person name="Daniel R."/>
            <person name="Simeonova D.D."/>
        </authorList>
    </citation>
    <scope>NUCLEOTIDE SEQUENCE [LARGE SCALE GENOMIC DNA]</scope>
    <source>
        <strain evidence="7 8">DSM 13687</strain>
    </source>
</reference>
<evidence type="ECO:0000313" key="7">
    <source>
        <dbReference type="EMBL" id="EMS79461.1"/>
    </source>
</evidence>
<dbReference type="GO" id="GO:0004069">
    <property type="term" value="F:L-aspartate:2-oxoglutarate aminotransferase activity"/>
    <property type="evidence" value="ECO:0007669"/>
    <property type="project" value="UniProtKB-EC"/>
</dbReference>
<proteinExistence type="inferred from homology"/>
<dbReference type="InterPro" id="IPR015424">
    <property type="entry name" value="PyrdxlP-dep_Trfase"/>
</dbReference>
<dbReference type="CDD" id="cd00609">
    <property type="entry name" value="AAT_like"/>
    <property type="match status" value="1"/>
</dbReference>
<dbReference type="Gene3D" id="3.40.640.10">
    <property type="entry name" value="Type I PLP-dependent aspartate aminotransferase-like (Major domain)"/>
    <property type="match status" value="1"/>
</dbReference>
<dbReference type="GO" id="GO:0006520">
    <property type="term" value="P:amino acid metabolic process"/>
    <property type="evidence" value="ECO:0007669"/>
    <property type="project" value="InterPro"/>
</dbReference>
<feature type="domain" description="Aminotransferase class I/classII large" evidence="6">
    <location>
        <begin position="32"/>
        <end position="381"/>
    </location>
</feature>
<dbReference type="InterPro" id="IPR015421">
    <property type="entry name" value="PyrdxlP-dep_Trfase_major"/>
</dbReference>
<dbReference type="RefSeq" id="WP_006965697.1">
    <property type="nucleotide sequence ID" value="NZ_APJX01000004.1"/>
</dbReference>
<comment type="cofactor">
    <cofactor evidence="1">
        <name>pyridoxal 5'-phosphate</name>
        <dbReference type="ChEBI" id="CHEBI:597326"/>
    </cofactor>
</comment>
<dbReference type="PATRIC" id="fig|1286635.3.peg.2042"/>
<organism evidence="7 8">
    <name type="scientific">Desulfotignum phosphitoxidans DSM 13687</name>
    <dbReference type="NCBI Taxonomy" id="1286635"/>
    <lineage>
        <taxon>Bacteria</taxon>
        <taxon>Pseudomonadati</taxon>
        <taxon>Thermodesulfobacteriota</taxon>
        <taxon>Desulfobacteria</taxon>
        <taxon>Desulfobacterales</taxon>
        <taxon>Desulfobacteraceae</taxon>
        <taxon>Desulfotignum</taxon>
    </lineage>
</organism>
<accession>S0G5H4</accession>
<dbReference type="PANTHER" id="PTHR46383">
    <property type="entry name" value="ASPARTATE AMINOTRANSFERASE"/>
    <property type="match status" value="1"/>
</dbReference>
<name>S0G5H4_9BACT</name>
<dbReference type="InterPro" id="IPR050596">
    <property type="entry name" value="AspAT/PAT-like"/>
</dbReference>
<keyword evidence="4 7" id="KW-0808">Transferase</keyword>
<sequence>MDIEKLFAARNQGVEWSGIRIMFAMADKIDGVVNLGIGQPDFDTPEHIRDAAKSALDQGFTRYPPASGFADLRQAVAKKLAKENKIQADPDSEIFISVGAMQGIFNIMLHLLNKGDEVLVVDPGYDYYSQIRLFGGVPVRIAAREENRFKIDPKEVAQAITPRTKAFILNTPSNPTGAIFDRDILEQVAAICQKHGIIVISDEPYEHILFDGNNHVSIGSLDGMQDLTVSIFTLSKSYAMTGWRVGYVAAHKAIVAEMEKLMEHMVSGVTSVAQRAALAAIEGSQDCVKQMVERYAKRRDLLINGLNRIQGISCIKPESTFYAFPNISSFGMSSWEFARHMVENHKVAMVPGSIFGENGEGYVRISFATSSANLEEALKRIEKGVPK</sequence>
<dbReference type="EMBL" id="APJX01000004">
    <property type="protein sequence ID" value="EMS79461.1"/>
    <property type="molecule type" value="Genomic_DNA"/>
</dbReference>
<dbReference type="Gene3D" id="3.90.1150.10">
    <property type="entry name" value="Aspartate Aminotransferase, domain 1"/>
    <property type="match status" value="1"/>
</dbReference>
<protein>
    <submittedName>
        <fullName evidence="7">Aspartate aminotransferase AspC</fullName>
        <ecNumber evidence="7">2.6.1.1</ecNumber>
    </submittedName>
</protein>
<dbReference type="Pfam" id="PF00155">
    <property type="entry name" value="Aminotran_1_2"/>
    <property type="match status" value="1"/>
</dbReference>
<evidence type="ECO:0000256" key="4">
    <source>
        <dbReference type="ARBA" id="ARBA00022679"/>
    </source>
</evidence>
<evidence type="ECO:0000259" key="6">
    <source>
        <dbReference type="Pfam" id="PF00155"/>
    </source>
</evidence>
<dbReference type="AlphaFoldDB" id="S0G5H4"/>
<evidence type="ECO:0000256" key="5">
    <source>
        <dbReference type="ARBA" id="ARBA00022898"/>
    </source>
</evidence>
<dbReference type="Proteomes" id="UP000014216">
    <property type="component" value="Unassembled WGS sequence"/>
</dbReference>
<dbReference type="EC" id="2.6.1.1" evidence="7"/>
<comment type="similarity">
    <text evidence="2">Belongs to the class-I pyridoxal-phosphate-dependent aminotransferase family.</text>
</comment>
<keyword evidence="5" id="KW-0663">Pyridoxal phosphate</keyword>
<dbReference type="GO" id="GO:0030170">
    <property type="term" value="F:pyridoxal phosphate binding"/>
    <property type="evidence" value="ECO:0007669"/>
    <property type="project" value="InterPro"/>
</dbReference>